<keyword evidence="1" id="KW-0808">Transferase</keyword>
<dbReference type="CDD" id="cd02440">
    <property type="entry name" value="AdoMet_MTases"/>
    <property type="match status" value="1"/>
</dbReference>
<dbReference type="GO" id="GO:0008168">
    <property type="term" value="F:methyltransferase activity"/>
    <property type="evidence" value="ECO:0007669"/>
    <property type="project" value="UniProtKB-KW"/>
</dbReference>
<dbReference type="EMBL" id="JAHCVJ010000001">
    <property type="protein sequence ID" value="MBT0663015.1"/>
    <property type="molecule type" value="Genomic_DNA"/>
</dbReference>
<dbReference type="Pfam" id="PF13489">
    <property type="entry name" value="Methyltransf_23"/>
    <property type="match status" value="1"/>
</dbReference>
<dbReference type="AlphaFoldDB" id="A0AAW4KZN4"/>
<reference evidence="1 2" key="1">
    <citation type="submission" date="2021-05" db="EMBL/GenBank/DDBJ databases">
        <title>The draft genome of Geobacter pelophilus DSM 12255.</title>
        <authorList>
            <person name="Xu Z."/>
            <person name="Masuda Y."/>
            <person name="Itoh H."/>
            <person name="Senoo K."/>
        </authorList>
    </citation>
    <scope>NUCLEOTIDE SEQUENCE [LARGE SCALE GENOMIC DNA]</scope>
    <source>
        <strain evidence="1 2">DSM 12255</strain>
    </source>
</reference>
<dbReference type="GO" id="GO:0032259">
    <property type="term" value="P:methylation"/>
    <property type="evidence" value="ECO:0007669"/>
    <property type="project" value="UniProtKB-KW"/>
</dbReference>
<dbReference type="Proteomes" id="UP000811899">
    <property type="component" value="Unassembled WGS sequence"/>
</dbReference>
<gene>
    <name evidence="1" type="ORF">KI809_01775</name>
</gene>
<dbReference type="SUPFAM" id="SSF53335">
    <property type="entry name" value="S-adenosyl-L-methionine-dependent methyltransferases"/>
    <property type="match status" value="1"/>
</dbReference>
<dbReference type="Gene3D" id="3.40.50.150">
    <property type="entry name" value="Vaccinia Virus protein VP39"/>
    <property type="match status" value="1"/>
</dbReference>
<name>A0AAW4KZN4_9BACT</name>
<evidence type="ECO:0000313" key="2">
    <source>
        <dbReference type="Proteomes" id="UP000811899"/>
    </source>
</evidence>
<keyword evidence="1" id="KW-0489">Methyltransferase</keyword>
<sequence>MFDKLGEIRYRQITKLINSYNPVNKTILDLGAGNNAISNHISCNQAITIDAFADNNPDIVHDISKNIPLDNGIIDICIAGEIFEHIYHAKFLLEEIHRVLKPQGVLILSVPNIVAIKNRVSFLFGRIPMVAARADTFYTDGRPGHIRDFNLKEMKMLLQQTSFCVKQVLADGLSISGTTVLMPWMLPKTFQDSVIIAAVKSE</sequence>
<accession>A0AAW4KZN4</accession>
<keyword evidence="2" id="KW-1185">Reference proteome</keyword>
<dbReference type="RefSeq" id="WP_214169792.1">
    <property type="nucleotide sequence ID" value="NZ_JAHCVJ010000001.1"/>
</dbReference>
<proteinExistence type="predicted"/>
<comment type="caution">
    <text evidence="1">The sequence shown here is derived from an EMBL/GenBank/DDBJ whole genome shotgun (WGS) entry which is preliminary data.</text>
</comment>
<dbReference type="InterPro" id="IPR029063">
    <property type="entry name" value="SAM-dependent_MTases_sf"/>
</dbReference>
<evidence type="ECO:0000313" key="1">
    <source>
        <dbReference type="EMBL" id="MBT0663015.1"/>
    </source>
</evidence>
<organism evidence="1 2">
    <name type="scientific">Geoanaerobacter pelophilus</name>
    <dbReference type="NCBI Taxonomy" id="60036"/>
    <lineage>
        <taxon>Bacteria</taxon>
        <taxon>Pseudomonadati</taxon>
        <taxon>Thermodesulfobacteriota</taxon>
        <taxon>Desulfuromonadia</taxon>
        <taxon>Geobacterales</taxon>
        <taxon>Geobacteraceae</taxon>
        <taxon>Geoanaerobacter</taxon>
    </lineage>
</organism>
<protein>
    <submittedName>
        <fullName evidence="1">Methyltransferase domain-containing protein</fullName>
    </submittedName>
</protein>